<proteinExistence type="predicted"/>
<dbReference type="InterPro" id="IPR031311">
    <property type="entry name" value="CHIT_BIND_RR_consensus"/>
</dbReference>
<evidence type="ECO:0000313" key="4">
    <source>
        <dbReference type="EMBL" id="KAH9635091.1"/>
    </source>
</evidence>
<dbReference type="EMBL" id="JACEFF010000572">
    <property type="protein sequence ID" value="KAH9635091.1"/>
    <property type="molecule type" value="Genomic_DNA"/>
</dbReference>
<organism evidence="4 5">
    <name type="scientific">Spodoptera exigua</name>
    <name type="common">Beet armyworm</name>
    <name type="synonym">Noctua fulgens</name>
    <dbReference type="NCBI Taxonomy" id="7107"/>
    <lineage>
        <taxon>Eukaryota</taxon>
        <taxon>Metazoa</taxon>
        <taxon>Ecdysozoa</taxon>
        <taxon>Arthropoda</taxon>
        <taxon>Hexapoda</taxon>
        <taxon>Insecta</taxon>
        <taxon>Pterygota</taxon>
        <taxon>Neoptera</taxon>
        <taxon>Endopterygota</taxon>
        <taxon>Lepidoptera</taxon>
        <taxon>Glossata</taxon>
        <taxon>Ditrysia</taxon>
        <taxon>Noctuoidea</taxon>
        <taxon>Noctuidae</taxon>
        <taxon>Amphipyrinae</taxon>
        <taxon>Spodoptera</taxon>
    </lineage>
</organism>
<dbReference type="PROSITE" id="PS51155">
    <property type="entry name" value="CHIT_BIND_RR_2"/>
    <property type="match status" value="1"/>
</dbReference>
<sequence length="70" mass="7872">MEPVYSTICLIVITCYEDKNTGDSKTVQESRDGGTVKGYYSFIDADGKTRTVYYTADDKQGFRAKVQKTN</sequence>
<keyword evidence="1 3" id="KW-0193">Cuticle</keyword>
<dbReference type="InterPro" id="IPR051217">
    <property type="entry name" value="Insect_Cuticle_Struc_Prot"/>
</dbReference>
<evidence type="ECO:0000313" key="5">
    <source>
        <dbReference type="Proteomes" id="UP000814243"/>
    </source>
</evidence>
<evidence type="ECO:0000256" key="1">
    <source>
        <dbReference type="ARBA" id="ARBA00022460"/>
    </source>
</evidence>
<dbReference type="GO" id="GO:0005615">
    <property type="term" value="C:extracellular space"/>
    <property type="evidence" value="ECO:0007669"/>
    <property type="project" value="TreeGrafter"/>
</dbReference>
<dbReference type="Proteomes" id="UP000814243">
    <property type="component" value="Unassembled WGS sequence"/>
</dbReference>
<evidence type="ECO:0000256" key="2">
    <source>
        <dbReference type="ARBA" id="ARBA00022729"/>
    </source>
</evidence>
<accession>A0A922MEK4</accession>
<protein>
    <submittedName>
        <fullName evidence="4">Uncharacterized protein</fullName>
    </submittedName>
</protein>
<dbReference type="GO" id="GO:0031012">
    <property type="term" value="C:extracellular matrix"/>
    <property type="evidence" value="ECO:0007669"/>
    <property type="project" value="TreeGrafter"/>
</dbReference>
<gene>
    <name evidence="4" type="ORF">HF086_000812</name>
</gene>
<dbReference type="InterPro" id="IPR000618">
    <property type="entry name" value="Insect_cuticle"/>
</dbReference>
<dbReference type="GO" id="GO:0042302">
    <property type="term" value="F:structural constituent of cuticle"/>
    <property type="evidence" value="ECO:0007669"/>
    <property type="project" value="UniProtKB-UniRule"/>
</dbReference>
<name>A0A922MEK4_SPOEX</name>
<dbReference type="Pfam" id="PF00379">
    <property type="entry name" value="Chitin_bind_4"/>
    <property type="match status" value="1"/>
</dbReference>
<evidence type="ECO:0000256" key="3">
    <source>
        <dbReference type="PROSITE-ProRule" id="PRU00497"/>
    </source>
</evidence>
<keyword evidence="2" id="KW-0732">Signal</keyword>
<dbReference type="PANTHER" id="PTHR12236:SF86">
    <property type="entry name" value="CCP84AC-RELATED"/>
    <property type="match status" value="1"/>
</dbReference>
<dbReference type="AlphaFoldDB" id="A0A922MEK4"/>
<reference evidence="4" key="1">
    <citation type="journal article" date="2021" name="G3 (Bethesda)">
        <title>Genome and transcriptome analysis of the beet armyworm Spodoptera exigua reveals targets for pest control. .</title>
        <authorList>
            <person name="Simon S."/>
            <person name="Breeschoten T."/>
            <person name="Jansen H.J."/>
            <person name="Dirks R.P."/>
            <person name="Schranz M.E."/>
            <person name="Ros V.I.D."/>
        </authorList>
    </citation>
    <scope>NUCLEOTIDE SEQUENCE</scope>
    <source>
        <strain evidence="4">TB_SE_WUR_2020</strain>
    </source>
</reference>
<dbReference type="PANTHER" id="PTHR12236">
    <property type="entry name" value="STRUCTURAL CONTITUENT OF CUTICLE"/>
    <property type="match status" value="1"/>
</dbReference>
<comment type="caution">
    <text evidence="4">The sequence shown here is derived from an EMBL/GenBank/DDBJ whole genome shotgun (WGS) entry which is preliminary data.</text>
</comment>
<dbReference type="PROSITE" id="PS00233">
    <property type="entry name" value="CHIT_BIND_RR_1"/>
    <property type="match status" value="1"/>
</dbReference>